<dbReference type="Proteomes" id="UP000005222">
    <property type="component" value="Chromosome N"/>
</dbReference>
<sequence length="160" mass="17548">MLFSHSESDGSEHSAKLICNAILTLFDRWHFRAFRSHQELPKRQAQDPVVGSSDLQRGISSMTDPTVSALRLAGTRPTTANAQHPGAPASIFFLFGTFIDPSNRVNCESAVVSPSTSSRSRSPVWTKSLSRLLAIYGEAVAVAYRRDTLGVKESRAKRSK</sequence>
<accession>G8Y003</accession>
<dbReference type="InParanoid" id="G8Y003"/>
<gene>
    <name evidence="1" type="primary">Piso0_005808</name>
    <name evidence="1" type="ORF">GNLVRS01_PISO0N23047g</name>
</gene>
<proteinExistence type="predicted"/>
<evidence type="ECO:0000313" key="2">
    <source>
        <dbReference type="Proteomes" id="UP000005222"/>
    </source>
</evidence>
<name>G8Y003_PICSO</name>
<dbReference type="EMBL" id="FO082046">
    <property type="protein sequence ID" value="CCE87262.1"/>
    <property type="molecule type" value="Genomic_DNA"/>
</dbReference>
<protein>
    <submittedName>
        <fullName evidence="1">Piso0_005808 protein</fullName>
    </submittedName>
</protein>
<evidence type="ECO:0000313" key="1">
    <source>
        <dbReference type="EMBL" id="CCE87262.1"/>
    </source>
</evidence>
<reference evidence="1 2" key="1">
    <citation type="journal article" date="2012" name="G3 (Bethesda)">
        <title>Pichia sorbitophila, an interspecies yeast hybrid reveals early steps of genome resolution following polyploidization.</title>
        <authorList>
            <person name="Leh Louis V."/>
            <person name="Despons L."/>
            <person name="Friedrich A."/>
            <person name="Martin T."/>
            <person name="Durrens P."/>
            <person name="Casaregola S."/>
            <person name="Neuveglise C."/>
            <person name="Fairhead C."/>
            <person name="Marck C."/>
            <person name="Cruz J.A."/>
            <person name="Straub M.L."/>
            <person name="Kugler V."/>
            <person name="Sacerdot C."/>
            <person name="Uzunov Z."/>
            <person name="Thierry A."/>
            <person name="Weiss S."/>
            <person name="Bleykasten C."/>
            <person name="De Montigny J."/>
            <person name="Jacques N."/>
            <person name="Jung P."/>
            <person name="Lemaire M."/>
            <person name="Mallet S."/>
            <person name="Morel G."/>
            <person name="Richard G.F."/>
            <person name="Sarkar A."/>
            <person name="Savel G."/>
            <person name="Schacherer J."/>
            <person name="Seret M.L."/>
            <person name="Talla E."/>
            <person name="Samson G."/>
            <person name="Jubin C."/>
            <person name="Poulain J."/>
            <person name="Vacherie B."/>
            <person name="Barbe V."/>
            <person name="Pelletier E."/>
            <person name="Sherman D.J."/>
            <person name="Westhof E."/>
            <person name="Weissenbach J."/>
            <person name="Baret P.V."/>
            <person name="Wincker P."/>
            <person name="Gaillardin C."/>
            <person name="Dujon B."/>
            <person name="Souciet J.L."/>
        </authorList>
    </citation>
    <scope>NUCLEOTIDE SEQUENCE [LARGE SCALE GENOMIC DNA]</scope>
    <source>
        <strain evidence="2">ATCC MYA-4447 / BCRC 22081 / CBS 7064 / NBRC 10061 / NRRL Y-12695</strain>
    </source>
</reference>
<organism evidence="1 2">
    <name type="scientific">Pichia sorbitophila (strain ATCC MYA-4447 / BCRC 22081 / CBS 7064 / NBRC 10061 / NRRL Y-12695)</name>
    <name type="common">Hybrid yeast</name>
    <dbReference type="NCBI Taxonomy" id="559304"/>
    <lineage>
        <taxon>Eukaryota</taxon>
        <taxon>Fungi</taxon>
        <taxon>Dikarya</taxon>
        <taxon>Ascomycota</taxon>
        <taxon>Saccharomycotina</taxon>
        <taxon>Pichiomycetes</taxon>
        <taxon>Debaryomycetaceae</taxon>
        <taxon>Millerozyma</taxon>
    </lineage>
</organism>
<keyword evidence="2" id="KW-1185">Reference proteome</keyword>
<dbReference type="HOGENOM" id="CLU_1652823_0_0_1"/>
<dbReference type="AlphaFoldDB" id="G8Y003"/>